<evidence type="ECO:0000313" key="2">
    <source>
        <dbReference type="Proteomes" id="UP000034400"/>
    </source>
</evidence>
<accession>A0ABD4B0B5</accession>
<dbReference type="EMBL" id="LASD01000002">
    <property type="protein sequence ID" value="KKL43190.1"/>
    <property type="molecule type" value="Genomic_DNA"/>
</dbReference>
<evidence type="ECO:0000313" key="1">
    <source>
        <dbReference type="EMBL" id="KKL43190.1"/>
    </source>
</evidence>
<protein>
    <submittedName>
        <fullName evidence="1">Uncharacterized protein</fullName>
    </submittedName>
</protein>
<dbReference type="Proteomes" id="UP000034400">
    <property type="component" value="Unassembled WGS sequence"/>
</dbReference>
<proteinExistence type="predicted"/>
<name>A0ABD4B0B5_9BURK</name>
<reference evidence="1 2" key="1">
    <citation type="submission" date="2015-03" db="EMBL/GenBank/DDBJ databases">
        <title>Draft genome sequences of the Burkholderia contaminans strains LMG 23361 and FFH2055 and Burkholderia cenocepacia K56-2.</title>
        <authorList>
            <person name="Bloodworth R.A."/>
            <person name="Selin C."/>
            <person name="Lopez De Volder M.A."/>
            <person name="Degrossi J."/>
            <person name="Drevinek P."/>
            <person name="Galanternik L."/>
            <person name="Cardona S.T."/>
        </authorList>
    </citation>
    <scope>NUCLEOTIDE SEQUENCE [LARGE SCALE GENOMIC DNA]</scope>
    <source>
        <strain evidence="1 2">LMG 23361</strain>
    </source>
</reference>
<gene>
    <name evidence="1" type="ORF">WR31_04540</name>
</gene>
<dbReference type="AlphaFoldDB" id="A0ABD4B0B5"/>
<sequence>MRNFVSLYPPSEDLRIDSGQSTYLGEGFAAAFNGETQCITEDDWKQVVNGDGVIQLLQLV</sequence>
<organism evidence="1 2">
    <name type="scientific">Burkholderia contaminans LMG 23361</name>
    <dbReference type="NCBI Taxonomy" id="1334628"/>
    <lineage>
        <taxon>Bacteria</taxon>
        <taxon>Pseudomonadati</taxon>
        <taxon>Pseudomonadota</taxon>
        <taxon>Betaproteobacteria</taxon>
        <taxon>Burkholderiales</taxon>
        <taxon>Burkholderiaceae</taxon>
        <taxon>Burkholderia</taxon>
        <taxon>Burkholderia cepacia complex</taxon>
    </lineage>
</organism>
<comment type="caution">
    <text evidence="1">The sequence shown here is derived from an EMBL/GenBank/DDBJ whole genome shotgun (WGS) entry which is preliminary data.</text>
</comment>